<feature type="signal peptide" evidence="4">
    <location>
        <begin position="1"/>
        <end position="19"/>
    </location>
</feature>
<proteinExistence type="predicted"/>
<protein>
    <submittedName>
        <fullName evidence="6">Porin</fullName>
    </submittedName>
</protein>
<dbReference type="CDD" id="cd00342">
    <property type="entry name" value="gram_neg_porins"/>
    <property type="match status" value="1"/>
</dbReference>
<evidence type="ECO:0000256" key="3">
    <source>
        <dbReference type="ARBA" id="ARBA00023136"/>
    </source>
</evidence>
<dbReference type="Proteomes" id="UP000477651">
    <property type="component" value="Unassembled WGS sequence"/>
</dbReference>
<dbReference type="SUPFAM" id="SSF56935">
    <property type="entry name" value="Porins"/>
    <property type="match status" value="1"/>
</dbReference>
<keyword evidence="7" id="KW-1185">Reference proteome</keyword>
<evidence type="ECO:0000313" key="6">
    <source>
        <dbReference type="EMBL" id="NEN75696.1"/>
    </source>
</evidence>
<dbReference type="InterPro" id="IPR050298">
    <property type="entry name" value="Gram-neg_bact_OMP"/>
</dbReference>
<organism evidence="6 7">
    <name type="scientific">Pelistega ratti</name>
    <dbReference type="NCBI Taxonomy" id="2652177"/>
    <lineage>
        <taxon>Bacteria</taxon>
        <taxon>Pseudomonadati</taxon>
        <taxon>Pseudomonadota</taxon>
        <taxon>Betaproteobacteria</taxon>
        <taxon>Burkholderiales</taxon>
        <taxon>Alcaligenaceae</taxon>
        <taxon>Pelistega</taxon>
    </lineage>
</organism>
<dbReference type="InterPro" id="IPR033900">
    <property type="entry name" value="Gram_neg_porin_domain"/>
</dbReference>
<accession>A0A6L9Y611</accession>
<keyword evidence="3" id="KW-0472">Membrane</keyword>
<evidence type="ECO:0000259" key="5">
    <source>
        <dbReference type="Pfam" id="PF13609"/>
    </source>
</evidence>
<dbReference type="AlphaFoldDB" id="A0A6L9Y611"/>
<dbReference type="PANTHER" id="PTHR34501:SF2">
    <property type="entry name" value="OUTER MEMBRANE PORIN F-RELATED"/>
    <property type="match status" value="1"/>
</dbReference>
<evidence type="ECO:0000256" key="2">
    <source>
        <dbReference type="ARBA" id="ARBA00022729"/>
    </source>
</evidence>
<name>A0A6L9Y611_9BURK</name>
<sequence length="361" mass="42083">MKKLFLSSFCFFCLTPTYALTLVETGQTKVELTGSLRVNVSGLSTRTEYADGTTQRVRRSPTFTNDSSRFGFKLTQNLMNGFYAVGNVEWRFRGTSDSRHNFDDIYTRQLNAGIGHLQYGELLYGNILSIADEVRRTDLANDLTISYPLLPALHRRILQYTNTIDPVRIGIFYGGESKRNGLGLDLTNRRKNVWGTGIIYTYQINESNSIKISSGLVREQFYHRQAGGKYTVQTYAVGASYIYRDTTIAIDWEQRKTKDQMMSHDKRLENDIRFALVQQLTPRWRVYGQYGRSLHKFHRPIGSYTRETGYRYTIGTDYFVIPQYVRAFVEFRQDYRKYYTNQVFQRKVKEQTTAVGVRVYW</sequence>
<comment type="subcellular location">
    <subcellularLocation>
        <location evidence="1">Cell outer membrane</location>
        <topology evidence="1">Multi-pass membrane protein</topology>
    </subcellularLocation>
</comment>
<dbReference type="Gene3D" id="2.40.160.10">
    <property type="entry name" value="Porin"/>
    <property type="match status" value="1"/>
</dbReference>
<dbReference type="RefSeq" id="WP_163764309.1">
    <property type="nucleotide sequence ID" value="NZ_JAAGYR010000008.1"/>
</dbReference>
<comment type="caution">
    <text evidence="6">The sequence shown here is derived from an EMBL/GenBank/DDBJ whole genome shotgun (WGS) entry which is preliminary data.</text>
</comment>
<evidence type="ECO:0000313" key="7">
    <source>
        <dbReference type="Proteomes" id="UP000477651"/>
    </source>
</evidence>
<feature type="chain" id="PRO_5026713085" evidence="4">
    <location>
        <begin position="20"/>
        <end position="361"/>
    </location>
</feature>
<dbReference type="InterPro" id="IPR023614">
    <property type="entry name" value="Porin_dom_sf"/>
</dbReference>
<dbReference type="Pfam" id="PF13609">
    <property type="entry name" value="Porin_4"/>
    <property type="match status" value="1"/>
</dbReference>
<gene>
    <name evidence="6" type="ORF">F9B74_05060</name>
</gene>
<evidence type="ECO:0000256" key="1">
    <source>
        <dbReference type="ARBA" id="ARBA00004571"/>
    </source>
</evidence>
<dbReference type="GO" id="GO:0015288">
    <property type="term" value="F:porin activity"/>
    <property type="evidence" value="ECO:0007669"/>
    <property type="project" value="InterPro"/>
</dbReference>
<reference evidence="6 7" key="1">
    <citation type="submission" date="2020-02" db="EMBL/GenBank/DDBJ databases">
        <title>Pelistega sp. NLN82 were isolated from wild rodents of the Hainan Island.</title>
        <authorList>
            <person name="Niu N."/>
            <person name="Zhou J."/>
        </authorList>
    </citation>
    <scope>NUCLEOTIDE SEQUENCE [LARGE SCALE GENOMIC DNA]</scope>
    <source>
        <strain evidence="6 7">NLN82</strain>
    </source>
</reference>
<evidence type="ECO:0000256" key="4">
    <source>
        <dbReference type="SAM" id="SignalP"/>
    </source>
</evidence>
<dbReference type="GO" id="GO:0009279">
    <property type="term" value="C:cell outer membrane"/>
    <property type="evidence" value="ECO:0007669"/>
    <property type="project" value="UniProtKB-SubCell"/>
</dbReference>
<dbReference type="EMBL" id="JAAGYR010000008">
    <property type="protein sequence ID" value="NEN75696.1"/>
    <property type="molecule type" value="Genomic_DNA"/>
</dbReference>
<feature type="domain" description="Porin" evidence="5">
    <location>
        <begin position="26"/>
        <end position="293"/>
    </location>
</feature>
<dbReference type="PANTHER" id="PTHR34501">
    <property type="entry name" value="PROTEIN YDDL-RELATED"/>
    <property type="match status" value="1"/>
</dbReference>
<keyword evidence="2 4" id="KW-0732">Signal</keyword>